<dbReference type="InterPro" id="IPR019293">
    <property type="entry name" value="ThiN"/>
</dbReference>
<dbReference type="PANTHER" id="PTHR40730:SF4">
    <property type="entry name" value="TRANSCRIPTIONAL REGULATOR"/>
    <property type="match status" value="1"/>
</dbReference>
<protein>
    <recommendedName>
        <fullName evidence="1">Thiamine-phosphate synthase ThiN domain-containing protein</fullName>
    </recommendedName>
</protein>
<feature type="domain" description="Thiamine-phosphate synthase ThiN" evidence="1">
    <location>
        <begin position="130"/>
        <end position="288"/>
    </location>
</feature>
<proteinExistence type="predicted"/>
<gene>
    <name evidence="2" type="ORF">BD01_1224</name>
</gene>
<dbReference type="InterPro" id="IPR010982">
    <property type="entry name" value="Lambda_DNA-bd_dom_sf"/>
</dbReference>
<dbReference type="InterPro" id="IPR036409">
    <property type="entry name" value="Aldolase_II/adducin_N_sf"/>
</dbReference>
<sequence>MKTPSVYIAEELMPYLRARIAGILYREGFRQSRIASYLGITQAMVSKYLGGTYKRPPEEVAVLLDAIAEEIAGLILTGATKDEIIVFTSRRLFELFSSGKLCRYYAKYAGVSEDTCRSLFASTHSSAVEEMRLALRELLSLPGLPKLIPEVRSNLAYAPPGAKSPADVIAIPGRITLVKGRPYALPPEPGASKFTASLILSVSERAPEVRSVMNVRLDREIAEAVEKLGLKYSEIRTGGLSDEDAIERMAGLFENDSPDFVLDWGGEGVEPLTYVFGRNPLDVVGKVKALLEVMK</sequence>
<dbReference type="RefSeq" id="WP_042690944.1">
    <property type="nucleotide sequence ID" value="NZ_CP007264.1"/>
</dbReference>
<organism evidence="2 3">
    <name type="scientific">Thermococcus nautili</name>
    <dbReference type="NCBI Taxonomy" id="195522"/>
    <lineage>
        <taxon>Archaea</taxon>
        <taxon>Methanobacteriati</taxon>
        <taxon>Methanobacteriota</taxon>
        <taxon>Thermococci</taxon>
        <taxon>Thermococcales</taxon>
        <taxon>Thermococcaceae</taxon>
        <taxon>Thermococcus</taxon>
    </lineage>
</organism>
<reference evidence="2 3" key="1">
    <citation type="submission" date="2014-02" db="EMBL/GenBank/DDBJ databases">
        <title>Genome Sequence of an Hyperthermophilic Archaeon, Thermococcus nautili 30-1, producing viral vesicles.</title>
        <authorList>
            <person name="Oberto J."/>
            <person name="Gaudin M."/>
            <person name="Cossu M."/>
            <person name="Gorlas A."/>
            <person name="Slesarev A."/>
            <person name="Marguet E."/>
            <person name="Forterre P."/>
        </authorList>
    </citation>
    <scope>NUCLEOTIDE SEQUENCE [LARGE SCALE GENOMIC DNA]</scope>
    <source>
        <strain evidence="2 3">30-1</strain>
    </source>
</reference>
<evidence type="ECO:0000259" key="1">
    <source>
        <dbReference type="Pfam" id="PF10120"/>
    </source>
</evidence>
<dbReference type="EMBL" id="CP007264">
    <property type="protein sequence ID" value="AHL22839.1"/>
    <property type="molecule type" value="Genomic_DNA"/>
</dbReference>
<dbReference type="GO" id="GO:0003677">
    <property type="term" value="F:DNA binding"/>
    <property type="evidence" value="ECO:0007669"/>
    <property type="project" value="InterPro"/>
</dbReference>
<dbReference type="KEGG" id="tnu:BD01_1224"/>
<keyword evidence="3" id="KW-1185">Reference proteome</keyword>
<dbReference type="HOGENOM" id="CLU_054903_0_0_2"/>
<dbReference type="STRING" id="195522.BD01_1224"/>
<name>W8PLC0_9EURY</name>
<dbReference type="SUPFAM" id="SSF47413">
    <property type="entry name" value="lambda repressor-like DNA-binding domains"/>
    <property type="match status" value="1"/>
</dbReference>
<dbReference type="Proteomes" id="UP000019434">
    <property type="component" value="Chromosome"/>
</dbReference>
<dbReference type="Gene3D" id="1.10.260.40">
    <property type="entry name" value="lambda repressor-like DNA-binding domains"/>
    <property type="match status" value="1"/>
</dbReference>
<dbReference type="PANTHER" id="PTHR40730">
    <property type="entry name" value="TRANSCRIPTIONAL REGULATOR PROTEIN-LIKE PROTEIN"/>
    <property type="match status" value="1"/>
</dbReference>
<dbReference type="GeneID" id="24958167"/>
<evidence type="ECO:0000313" key="3">
    <source>
        <dbReference type="Proteomes" id="UP000019434"/>
    </source>
</evidence>
<dbReference type="Pfam" id="PF10120">
    <property type="entry name" value="ThiN"/>
    <property type="match status" value="1"/>
</dbReference>
<dbReference type="eggNOG" id="arCOG00021">
    <property type="taxonomic scope" value="Archaea"/>
</dbReference>
<dbReference type="AlphaFoldDB" id="W8PLC0"/>
<evidence type="ECO:0000313" key="2">
    <source>
        <dbReference type="EMBL" id="AHL22839.1"/>
    </source>
</evidence>
<dbReference type="SUPFAM" id="SSF53639">
    <property type="entry name" value="AraD/HMP-PK domain-like"/>
    <property type="match status" value="1"/>
</dbReference>
<dbReference type="OrthoDB" id="26806at2157"/>
<accession>W8PLC0</accession>
<dbReference type="Gene3D" id="3.40.225.10">
    <property type="entry name" value="Class II aldolase/adducin N-terminal domain"/>
    <property type="match status" value="1"/>
</dbReference>